<evidence type="ECO:0000313" key="1">
    <source>
        <dbReference type="EMBL" id="ETJ45657.1"/>
    </source>
</evidence>
<comment type="caution">
    <text evidence="1">The sequence shown here is derived from an EMBL/GenBank/DDBJ whole genome shotgun (WGS) entry which is preliminary data.</text>
</comment>
<accession>W1YT39</accession>
<dbReference type="AlphaFoldDB" id="W1YT39"/>
<protein>
    <submittedName>
        <fullName evidence="1">Uncharacterized protein</fullName>
    </submittedName>
</protein>
<reference evidence="1" key="1">
    <citation type="submission" date="2013-12" db="EMBL/GenBank/DDBJ databases">
        <title>A Varibaculum cambriense genome reconstructed from a premature infant gut community with otherwise low bacterial novelty that shifts toward anaerobic metabolism during the third week of life.</title>
        <authorList>
            <person name="Brown C.T."/>
            <person name="Sharon I."/>
            <person name="Thomas B.C."/>
            <person name="Castelle C.J."/>
            <person name="Morowitz M.J."/>
            <person name="Banfield J.F."/>
        </authorList>
    </citation>
    <scope>NUCLEOTIDE SEQUENCE</scope>
</reference>
<sequence length="45" mass="4974">MDEGMKMYGLLPSITIDMRDVCSKSSAFPTIKALPFTINAQIKLP</sequence>
<proteinExistence type="predicted"/>
<feature type="non-terminal residue" evidence="1">
    <location>
        <position position="45"/>
    </location>
</feature>
<dbReference type="EMBL" id="AZMM01000354">
    <property type="protein sequence ID" value="ETJ45657.1"/>
    <property type="molecule type" value="Genomic_DNA"/>
</dbReference>
<gene>
    <name evidence="1" type="ORF">Q604_UNBC00354G0001</name>
</gene>
<organism evidence="1">
    <name type="scientific">human gut metagenome</name>
    <dbReference type="NCBI Taxonomy" id="408170"/>
    <lineage>
        <taxon>unclassified sequences</taxon>
        <taxon>metagenomes</taxon>
        <taxon>organismal metagenomes</taxon>
    </lineage>
</organism>
<name>W1YT39_9ZZZZ</name>